<gene>
    <name evidence="4" type="primary">fliW</name>
    <name evidence="5" type="ORF">N782_03800</name>
</gene>
<dbReference type="PANTHER" id="PTHR39190:SF1">
    <property type="entry name" value="FLAGELLAR ASSEMBLY FACTOR FLIW"/>
    <property type="match status" value="1"/>
</dbReference>
<keyword evidence="5" id="KW-0966">Cell projection</keyword>
<protein>
    <recommendedName>
        <fullName evidence="4">Flagellar assembly factor FliW</fullName>
    </recommendedName>
</protein>
<dbReference type="GO" id="GO:0044780">
    <property type="term" value="P:bacterial-type flagellum assembly"/>
    <property type="evidence" value="ECO:0007669"/>
    <property type="project" value="UniProtKB-UniRule"/>
</dbReference>
<keyword evidence="5" id="KW-0282">Flagellum</keyword>
<dbReference type="SUPFAM" id="SSF141457">
    <property type="entry name" value="BH3618-like"/>
    <property type="match status" value="1"/>
</dbReference>
<dbReference type="AlphaFoldDB" id="A0A0A2TCJ9"/>
<comment type="function">
    <text evidence="4">Acts as an anti-CsrA protein, binds CsrA and prevents it from repressing translation of its target genes, one of which is flagellin. Binds to flagellin and participates in the assembly of the flagellum.</text>
</comment>
<keyword evidence="5" id="KW-0969">Cilium</keyword>
<dbReference type="Pfam" id="PF02623">
    <property type="entry name" value="FliW"/>
    <property type="match status" value="1"/>
</dbReference>
<keyword evidence="2 4" id="KW-1005">Bacterial flagellum biogenesis</keyword>
<evidence type="ECO:0000313" key="6">
    <source>
        <dbReference type="Proteomes" id="UP000030147"/>
    </source>
</evidence>
<accession>A0A0A2TCJ9</accession>
<dbReference type="EMBL" id="AVBF01000011">
    <property type="protein sequence ID" value="KGP73562.1"/>
    <property type="molecule type" value="Genomic_DNA"/>
</dbReference>
<dbReference type="GO" id="GO:0005737">
    <property type="term" value="C:cytoplasm"/>
    <property type="evidence" value="ECO:0007669"/>
    <property type="project" value="UniProtKB-SubCell"/>
</dbReference>
<dbReference type="HAMAP" id="MF_01185">
    <property type="entry name" value="FliW"/>
    <property type="match status" value="1"/>
</dbReference>
<dbReference type="InterPro" id="IPR003775">
    <property type="entry name" value="Flagellar_assembly_factor_FliW"/>
</dbReference>
<evidence type="ECO:0000256" key="3">
    <source>
        <dbReference type="ARBA" id="ARBA00022845"/>
    </source>
</evidence>
<sequence>MNIHTKFFGEVDIKEESIIEFPNGLPGFEQETRFVLLDIDEQSTYHSLQSVEEAEIALIVTNPYLFFRDYEFILDDNTVNLLDIQNSEDVVILSVLTLKDPFKDTTANLQAPIVLNSKNNKAKQVILKDTEYETKHHIISNGKGV</sequence>
<comment type="similarity">
    <text evidence="4">Belongs to the FliW family.</text>
</comment>
<dbReference type="RefSeq" id="WP_036817314.1">
    <property type="nucleotide sequence ID" value="NZ_AVBF01000011.1"/>
</dbReference>
<dbReference type="eggNOG" id="COG1699">
    <property type="taxonomic scope" value="Bacteria"/>
</dbReference>
<dbReference type="OrthoDB" id="9801235at2"/>
<evidence type="ECO:0000313" key="5">
    <source>
        <dbReference type="EMBL" id="KGP73562.1"/>
    </source>
</evidence>
<keyword evidence="6" id="KW-1185">Reference proteome</keyword>
<comment type="subunit">
    <text evidence="4">Interacts with translational regulator CsrA and flagellin(s).</text>
</comment>
<dbReference type="NCBIfam" id="NF009793">
    <property type="entry name" value="PRK13285.1-1"/>
    <property type="match status" value="1"/>
</dbReference>
<dbReference type="PANTHER" id="PTHR39190">
    <property type="entry name" value="FLAGELLAR ASSEMBLY FACTOR FLIW"/>
    <property type="match status" value="1"/>
</dbReference>
<evidence type="ECO:0000256" key="1">
    <source>
        <dbReference type="ARBA" id="ARBA00022490"/>
    </source>
</evidence>
<name>A0A0A2TCJ9_9BACI</name>
<evidence type="ECO:0000256" key="4">
    <source>
        <dbReference type="HAMAP-Rule" id="MF_01185"/>
    </source>
</evidence>
<dbReference type="InterPro" id="IPR024046">
    <property type="entry name" value="Flagellar_assmbl_FliW_dom_sf"/>
</dbReference>
<keyword evidence="3 4" id="KW-0810">Translation regulation</keyword>
<dbReference type="STRING" id="1385514.N782_03800"/>
<comment type="caution">
    <text evidence="5">The sequence shown here is derived from an EMBL/GenBank/DDBJ whole genome shotgun (WGS) entry which is preliminary data.</text>
</comment>
<keyword evidence="4" id="KW-0143">Chaperone</keyword>
<proteinExistence type="inferred from homology"/>
<dbReference type="Gene3D" id="2.30.290.10">
    <property type="entry name" value="BH3618-like"/>
    <property type="match status" value="1"/>
</dbReference>
<organism evidence="5 6">
    <name type="scientific">Pontibacillus yanchengensis Y32</name>
    <dbReference type="NCBI Taxonomy" id="1385514"/>
    <lineage>
        <taxon>Bacteria</taxon>
        <taxon>Bacillati</taxon>
        <taxon>Bacillota</taxon>
        <taxon>Bacilli</taxon>
        <taxon>Bacillales</taxon>
        <taxon>Bacillaceae</taxon>
        <taxon>Pontibacillus</taxon>
    </lineage>
</organism>
<dbReference type="GO" id="GO:0006417">
    <property type="term" value="P:regulation of translation"/>
    <property type="evidence" value="ECO:0007669"/>
    <property type="project" value="UniProtKB-KW"/>
</dbReference>
<evidence type="ECO:0000256" key="2">
    <source>
        <dbReference type="ARBA" id="ARBA00022795"/>
    </source>
</evidence>
<keyword evidence="1 4" id="KW-0963">Cytoplasm</keyword>
<dbReference type="Proteomes" id="UP000030147">
    <property type="component" value="Unassembled WGS sequence"/>
</dbReference>
<reference evidence="5 6" key="1">
    <citation type="journal article" date="2015" name="Stand. Genomic Sci.">
        <title>High quality draft genome sequence of the moderately halophilic bacterium Pontibacillus yanchengensis Y32(T) and comparison among Pontibacillus genomes.</title>
        <authorList>
            <person name="Huang J."/>
            <person name="Qiao Z.X."/>
            <person name="Tang J.W."/>
            <person name="Wang G."/>
        </authorList>
    </citation>
    <scope>NUCLEOTIDE SEQUENCE [LARGE SCALE GENOMIC DNA]</scope>
    <source>
        <strain evidence="5 6">Y32</strain>
    </source>
</reference>
<comment type="subcellular location">
    <subcellularLocation>
        <location evidence="4">Cytoplasm</location>
    </subcellularLocation>
</comment>